<keyword evidence="1" id="KW-0812">Transmembrane</keyword>
<dbReference type="KEGG" id="wcp:H9Q76_04055"/>
<evidence type="ECO:0000313" key="3">
    <source>
        <dbReference type="Proteomes" id="UP000515819"/>
    </source>
</evidence>
<name>A0A7G9FPI3_9FIRM</name>
<evidence type="ECO:0000313" key="2">
    <source>
        <dbReference type="EMBL" id="QNM00465.1"/>
    </source>
</evidence>
<keyword evidence="3" id="KW-1185">Reference proteome</keyword>
<dbReference type="Proteomes" id="UP000515819">
    <property type="component" value="Chromosome"/>
</dbReference>
<evidence type="ECO:0000256" key="1">
    <source>
        <dbReference type="SAM" id="Phobius"/>
    </source>
</evidence>
<reference evidence="2 3" key="1">
    <citation type="submission" date="2020-08" db="EMBL/GenBank/DDBJ databases">
        <authorList>
            <person name="Liu C."/>
            <person name="Sun Q."/>
        </authorList>
    </citation>
    <scope>NUCLEOTIDE SEQUENCE [LARGE SCALE GENOMIC DNA]</scope>
    <source>
        <strain evidence="2 3">NSJ-4</strain>
    </source>
</reference>
<protein>
    <submittedName>
        <fullName evidence="2">Uncharacterized protein</fullName>
    </submittedName>
</protein>
<keyword evidence="1" id="KW-1133">Transmembrane helix</keyword>
<gene>
    <name evidence="2" type="ORF">H9Q76_04055</name>
</gene>
<keyword evidence="1" id="KW-0472">Membrane</keyword>
<feature type="transmembrane region" description="Helical" evidence="1">
    <location>
        <begin position="12"/>
        <end position="34"/>
    </location>
</feature>
<dbReference type="AlphaFoldDB" id="A0A7G9FPI3"/>
<proteinExistence type="predicted"/>
<dbReference type="RefSeq" id="WP_249321705.1">
    <property type="nucleotide sequence ID" value="NZ_CP060632.1"/>
</dbReference>
<dbReference type="EMBL" id="CP060632">
    <property type="protein sequence ID" value="QNM00465.1"/>
    <property type="molecule type" value="Genomic_DNA"/>
</dbReference>
<organism evidence="2 3">
    <name type="scientific">Wujia chipingensis</name>
    <dbReference type="NCBI Taxonomy" id="2763670"/>
    <lineage>
        <taxon>Bacteria</taxon>
        <taxon>Bacillati</taxon>
        <taxon>Bacillota</taxon>
        <taxon>Clostridia</taxon>
        <taxon>Lachnospirales</taxon>
        <taxon>Lachnospiraceae</taxon>
        <taxon>Wujia</taxon>
    </lineage>
</organism>
<sequence>MKKILQNNKIRVGLLFVCCALIVVLSIVAPKYLLARTLTEQTNHVEVAPEEYYLEAGTMMSRNTSSNLSAVDRIKLISGTWDSNMTKCDITEGFLDEVEAVELAKKQLDVYYKQGVYPYSVQIQYDNLYSYSSELYCYMDTSFDTYAAYLWKITFTKYDNSVENIVYMTESGTILLAWTNNTKFAQTTTLLDFYENVQIRDVLGENKLYTASAMKYMPVASVTIPYPDAEEIKEIKNGALITLRVSGDLENLQALQYTTEHGQGIVLMPLQNNK</sequence>
<accession>A0A7G9FPI3</accession>